<accession>A0A6N4UM42</accession>
<dbReference type="InterPro" id="IPR038232">
    <property type="entry name" value="PknH-like_Extracell_sf"/>
</dbReference>
<reference evidence="3 4" key="1">
    <citation type="journal article" date="2019" name="Emerg. Microbes Infect.">
        <title>Comprehensive subspecies identification of 175 nontuberculous mycobacteria species based on 7547 genomic profiles.</title>
        <authorList>
            <person name="Matsumoto Y."/>
            <person name="Kinjo T."/>
            <person name="Motooka D."/>
            <person name="Nabeya D."/>
            <person name="Jung N."/>
            <person name="Uechi K."/>
            <person name="Horii T."/>
            <person name="Iida T."/>
            <person name="Fujita J."/>
            <person name="Nakamura S."/>
        </authorList>
    </citation>
    <scope>NUCLEOTIDE SEQUENCE [LARGE SCALE GENOMIC DNA]</scope>
    <source>
        <strain evidence="3 4">JCM 12272</strain>
    </source>
</reference>
<evidence type="ECO:0000313" key="4">
    <source>
        <dbReference type="Proteomes" id="UP000466906"/>
    </source>
</evidence>
<dbReference type="Gene3D" id="3.40.1000.70">
    <property type="entry name" value="PknH-like extracellular domain"/>
    <property type="match status" value="1"/>
</dbReference>
<dbReference type="PROSITE" id="PS51257">
    <property type="entry name" value="PROKAR_LIPOPROTEIN"/>
    <property type="match status" value="1"/>
</dbReference>
<dbReference type="Pfam" id="PF14032">
    <property type="entry name" value="PknH_C"/>
    <property type="match status" value="1"/>
</dbReference>
<evidence type="ECO:0000259" key="2">
    <source>
        <dbReference type="Pfam" id="PF14032"/>
    </source>
</evidence>
<dbReference type="EMBL" id="AP022565">
    <property type="protein sequence ID" value="BBX25035.1"/>
    <property type="molecule type" value="Genomic_DNA"/>
</dbReference>
<dbReference type="KEGG" id="malv:MALV_01600"/>
<feature type="chain" id="PRO_5026799763" evidence="1">
    <location>
        <begin position="28"/>
        <end position="235"/>
    </location>
</feature>
<feature type="signal peptide" evidence="1">
    <location>
        <begin position="1"/>
        <end position="27"/>
    </location>
</feature>
<evidence type="ECO:0000256" key="1">
    <source>
        <dbReference type="SAM" id="SignalP"/>
    </source>
</evidence>
<dbReference type="Proteomes" id="UP000466906">
    <property type="component" value="Chromosome"/>
</dbReference>
<protein>
    <submittedName>
        <fullName evidence="3">Sensor domain-containing protein</fullName>
    </submittedName>
</protein>
<keyword evidence="4" id="KW-1185">Reference proteome</keyword>
<gene>
    <name evidence="3" type="primary">lppH_1</name>
    <name evidence="3" type="ORF">MALV_01600</name>
</gene>
<sequence>MRFAATVITIAAACTLISGCGQSTEQAAETTATRPMITSFPPTPLRQKALPRLLLSPEQISASMAAGGMAVTGTDSQMSDDSGTMEPRECLAVDGAAQAPVYADSGFIDEEEMTLREPDVLAHYAKQAVVRFADADQAKAFYNSSVQQWPACKHYTHTQTGTLWDVGPISAEGGVLSAVATQSNAQAGGWACGRALTANNNIVVDVNTCSANPADSAARIIKQISALIDVPPIVS</sequence>
<dbReference type="AlphaFoldDB" id="A0A6N4UM42"/>
<name>A0A6N4UM42_9MYCO</name>
<proteinExistence type="predicted"/>
<keyword evidence="1" id="KW-0732">Signal</keyword>
<feature type="domain" description="PknH-like extracellular" evidence="2">
    <location>
        <begin position="47"/>
        <end position="226"/>
    </location>
</feature>
<organism evidence="3 4">
    <name type="scientific">Mycolicibacterium alvei</name>
    <dbReference type="NCBI Taxonomy" id="67081"/>
    <lineage>
        <taxon>Bacteria</taxon>
        <taxon>Bacillati</taxon>
        <taxon>Actinomycetota</taxon>
        <taxon>Actinomycetes</taxon>
        <taxon>Mycobacteriales</taxon>
        <taxon>Mycobacteriaceae</taxon>
        <taxon>Mycolicibacterium</taxon>
    </lineage>
</organism>
<dbReference type="InterPro" id="IPR026954">
    <property type="entry name" value="PknH-like_Extracell"/>
</dbReference>
<evidence type="ECO:0000313" key="3">
    <source>
        <dbReference type="EMBL" id="BBX25035.1"/>
    </source>
</evidence>